<dbReference type="GO" id="GO:0003824">
    <property type="term" value="F:catalytic activity"/>
    <property type="evidence" value="ECO:0007669"/>
    <property type="project" value="UniProtKB-ARBA"/>
</dbReference>
<keyword evidence="2" id="KW-1185">Reference proteome</keyword>
<name>A0A1G4SIN3_9HYPH</name>
<dbReference type="Gene3D" id="3.90.226.10">
    <property type="entry name" value="2-enoyl-CoA Hydratase, Chain A, domain 1"/>
    <property type="match status" value="1"/>
</dbReference>
<proteinExistence type="predicted"/>
<evidence type="ECO:0000313" key="2">
    <source>
        <dbReference type="Proteomes" id="UP000198889"/>
    </source>
</evidence>
<dbReference type="EMBL" id="FMTP01000003">
    <property type="protein sequence ID" value="SCW69043.1"/>
    <property type="molecule type" value="Genomic_DNA"/>
</dbReference>
<dbReference type="NCBIfam" id="NF004796">
    <property type="entry name" value="PRK06144.1"/>
    <property type="match status" value="1"/>
</dbReference>
<accession>A0A1G4SIN3</accession>
<dbReference type="InterPro" id="IPR029045">
    <property type="entry name" value="ClpP/crotonase-like_dom_sf"/>
</dbReference>
<dbReference type="GO" id="GO:0006635">
    <property type="term" value="P:fatty acid beta-oxidation"/>
    <property type="evidence" value="ECO:0007669"/>
    <property type="project" value="TreeGrafter"/>
</dbReference>
<evidence type="ECO:0000313" key="1">
    <source>
        <dbReference type="EMBL" id="SCW69043.1"/>
    </source>
</evidence>
<dbReference type="Pfam" id="PF00378">
    <property type="entry name" value="ECH_1"/>
    <property type="match status" value="1"/>
</dbReference>
<sequence length="260" mass="27369">MSSPRIDFDRQGDVAFVRFNNPEAHNALTTDMWLGLRDAALRIAEDSSIRAAVFRGVGGKAFVSGTDISGFTKFTSGTDGLDYEHRIDECMAAVDAIPVTTFAVVDGWAVGGGLNIASACDFRLATPGARFGSPIGRTLGNCLSALSMARIGGAVGVGIAKRMVLLGEIITAQEMLDKGFLLKIVEPGAMDAEIAALTARAAENAPLTTRASKETIRLLALGTLPDIEAIVAEVYGSADFRRGVETFLAKTKALPNWTGS</sequence>
<gene>
    <name evidence="1" type="ORF">SAMN05660859_2247</name>
</gene>
<dbReference type="PANTHER" id="PTHR11941">
    <property type="entry name" value="ENOYL-COA HYDRATASE-RELATED"/>
    <property type="match status" value="1"/>
</dbReference>
<dbReference type="Proteomes" id="UP000198889">
    <property type="component" value="Unassembled WGS sequence"/>
</dbReference>
<dbReference type="PANTHER" id="PTHR11941:SF54">
    <property type="entry name" value="ENOYL-COA HYDRATASE, MITOCHONDRIAL"/>
    <property type="match status" value="1"/>
</dbReference>
<dbReference type="STRING" id="177413.SAMN05660859_2247"/>
<dbReference type="CDD" id="cd06558">
    <property type="entry name" value="crotonase-like"/>
    <property type="match status" value="1"/>
</dbReference>
<dbReference type="InterPro" id="IPR001753">
    <property type="entry name" value="Enoyl-CoA_hydra/iso"/>
</dbReference>
<dbReference type="AlphaFoldDB" id="A0A1G4SIN3"/>
<protein>
    <submittedName>
        <fullName evidence="1">Enoyl-CoA hydratase/carnithine racemase</fullName>
    </submittedName>
</protein>
<dbReference type="SUPFAM" id="SSF52096">
    <property type="entry name" value="ClpP/crotonase"/>
    <property type="match status" value="1"/>
</dbReference>
<organism evidence="1 2">
    <name type="scientific">Ancylobacter rudongensis</name>
    <dbReference type="NCBI Taxonomy" id="177413"/>
    <lineage>
        <taxon>Bacteria</taxon>
        <taxon>Pseudomonadati</taxon>
        <taxon>Pseudomonadota</taxon>
        <taxon>Alphaproteobacteria</taxon>
        <taxon>Hyphomicrobiales</taxon>
        <taxon>Xanthobacteraceae</taxon>
        <taxon>Ancylobacter</taxon>
    </lineage>
</organism>
<dbReference type="RefSeq" id="WP_091439344.1">
    <property type="nucleotide sequence ID" value="NZ_FMTP01000003.1"/>
</dbReference>
<reference evidence="2" key="1">
    <citation type="submission" date="2016-10" db="EMBL/GenBank/DDBJ databases">
        <authorList>
            <person name="Varghese N."/>
            <person name="Submissions S."/>
        </authorList>
    </citation>
    <scope>NUCLEOTIDE SEQUENCE [LARGE SCALE GENOMIC DNA]</scope>
    <source>
        <strain evidence="2">CGMCC 1.1761</strain>
    </source>
</reference>